<organism evidence="3 4">
    <name type="scientific">Falsiroseomonas bella</name>
    <dbReference type="NCBI Taxonomy" id="2184016"/>
    <lineage>
        <taxon>Bacteria</taxon>
        <taxon>Pseudomonadati</taxon>
        <taxon>Pseudomonadota</taxon>
        <taxon>Alphaproteobacteria</taxon>
        <taxon>Acetobacterales</taxon>
        <taxon>Roseomonadaceae</taxon>
        <taxon>Falsiroseomonas</taxon>
    </lineage>
</organism>
<feature type="region of interest" description="Disordered" evidence="1">
    <location>
        <begin position="156"/>
        <end position="180"/>
    </location>
</feature>
<comment type="caution">
    <text evidence="3">The sequence shown here is derived from an EMBL/GenBank/DDBJ whole genome shotgun (WGS) entry which is preliminary data.</text>
</comment>
<dbReference type="InterPro" id="IPR019262">
    <property type="entry name" value="DUF2272"/>
</dbReference>
<evidence type="ECO:0000313" key="4">
    <source>
        <dbReference type="Proteomes" id="UP000245765"/>
    </source>
</evidence>
<evidence type="ECO:0000256" key="1">
    <source>
        <dbReference type="SAM" id="MobiDB-lite"/>
    </source>
</evidence>
<keyword evidence="4" id="KW-1185">Reference proteome</keyword>
<evidence type="ECO:0000259" key="2">
    <source>
        <dbReference type="Pfam" id="PF10030"/>
    </source>
</evidence>
<reference evidence="4" key="1">
    <citation type="submission" date="2018-05" db="EMBL/GenBank/DDBJ databases">
        <authorList>
            <person name="Du Z."/>
            <person name="Wang X."/>
        </authorList>
    </citation>
    <scope>NUCLEOTIDE SEQUENCE [LARGE SCALE GENOMIC DNA]</scope>
    <source>
        <strain evidence="4">CQN31</strain>
    </source>
</reference>
<evidence type="ECO:0000313" key="3">
    <source>
        <dbReference type="EMBL" id="PWS39328.1"/>
    </source>
</evidence>
<dbReference type="OrthoDB" id="8836344at2"/>
<dbReference type="Pfam" id="PF10030">
    <property type="entry name" value="DUF2272"/>
    <property type="match status" value="1"/>
</dbReference>
<sequence>MPLWGDFAWSAAFISWVFVSAGVDAREFPPSATHAFYLDGLIADARSYPDTAAFMPHAPTEYAPRPGDLLCSDRSPRPLLHWTHRAADNGRARPMHCDIVVRTAPGVVEAVGGNVLDTVMLTRFPADSWGRVMPAPPGWPPFLVVMESRLGRLPPWTAAAPPATPGSLPAATSAAAPGAR</sequence>
<dbReference type="AlphaFoldDB" id="A0A317FPC5"/>
<accession>A0A317FPC5</accession>
<dbReference type="EMBL" id="QGNA01000001">
    <property type="protein sequence ID" value="PWS39328.1"/>
    <property type="molecule type" value="Genomic_DNA"/>
</dbReference>
<feature type="domain" description="DUF2272" evidence="2">
    <location>
        <begin position="5"/>
        <end position="133"/>
    </location>
</feature>
<protein>
    <submittedName>
        <fullName evidence="3">DUF2272 domain-containing protein</fullName>
    </submittedName>
</protein>
<proteinExistence type="predicted"/>
<gene>
    <name evidence="3" type="ORF">DFH01_05615</name>
</gene>
<name>A0A317FPC5_9PROT</name>
<dbReference type="Proteomes" id="UP000245765">
    <property type="component" value="Unassembled WGS sequence"/>
</dbReference>